<dbReference type="AlphaFoldDB" id="K9Y2N3"/>
<sequence>MWEVEATKCQLEEGRVYYYWFKVRNTEPYDSGNVNQILYCTDPIAFTIDRRVRAPKPENVLIGKTGISSSAPASVILYQNRKLIPCDPDGRIIDWNNDTSPRELPPNNKLVIYELPTRWTRLTSRDGIEVGNGTFKDALALLVPNLLAPTFLTVAALNNRAHLLELGINAFELLPPADSDQPDQWGYGTSNYFAADFELGFPVSAPEPTASHDLVELIKTCHQKNIRFFKDTVMAFATGTSLRNINFLDFFVKFGSGDPEQEGRDGFGGDLIKYNYSVSGYEPISGKQNNLFPARAFLKAYLFHWLTYYRVDGLRLDSVNNIKNYDFLEEVKNFSRAVWKERQGNDGNFLVIGESIGFQRAMLDQKRLDSFWNEDFKYRVKSAVVGRNYKDDPNFETTIRKMIDCRNLNLGFQDGSQVINYITSHDVEGEGAERLYNYLDFFKIYEKEQRIKLAFVCLLTAVGIPMILAGDEFADRMDNDIFNVSGDERNFRKQVDPVNFSRWDDEWRKRVFYYVARLIKFRTKSEALAVNDTDFIHVDFNQGKRILAWKRGSGNDVVVVVANFSDWGSDLHSPNAKYLVQNWPPLPSGKKWHEITQERDIPIEWAGKEPIFPWEAKVYAVV</sequence>
<dbReference type="GO" id="GO:0005975">
    <property type="term" value="P:carbohydrate metabolic process"/>
    <property type="evidence" value="ECO:0007669"/>
    <property type="project" value="InterPro"/>
</dbReference>
<evidence type="ECO:0000313" key="2">
    <source>
        <dbReference type="EMBL" id="AFZ38287.1"/>
    </source>
</evidence>
<dbReference type="SMART" id="SM00642">
    <property type="entry name" value="Aamy"/>
    <property type="match status" value="1"/>
</dbReference>
<dbReference type="InterPro" id="IPR006047">
    <property type="entry name" value="GH13_cat_dom"/>
</dbReference>
<keyword evidence="2" id="KW-0614">Plasmid</keyword>
<name>K9Y2N3_STAC7</name>
<proteinExistence type="predicted"/>
<evidence type="ECO:0000313" key="3">
    <source>
        <dbReference type="Proteomes" id="UP000010473"/>
    </source>
</evidence>
<organism evidence="2 3">
    <name type="scientific">Stanieria cyanosphaera (strain ATCC 29371 / PCC 7437)</name>
    <dbReference type="NCBI Taxonomy" id="111780"/>
    <lineage>
        <taxon>Bacteria</taxon>
        <taxon>Bacillati</taxon>
        <taxon>Cyanobacteriota</taxon>
        <taxon>Cyanophyceae</taxon>
        <taxon>Pleurocapsales</taxon>
        <taxon>Dermocarpellaceae</taxon>
        <taxon>Stanieria</taxon>
    </lineage>
</organism>
<evidence type="ECO:0000259" key="1">
    <source>
        <dbReference type="SMART" id="SM00642"/>
    </source>
</evidence>
<dbReference type="EMBL" id="CP003655">
    <property type="protein sequence ID" value="AFZ38287.1"/>
    <property type="molecule type" value="Genomic_DNA"/>
</dbReference>
<reference evidence="3" key="1">
    <citation type="journal article" date="2013" name="Proc. Natl. Acad. Sci. U.S.A.">
        <title>Improving the coverage of the cyanobacterial phylum using diversity-driven genome sequencing.</title>
        <authorList>
            <person name="Shih P.M."/>
            <person name="Wu D."/>
            <person name="Latifi A."/>
            <person name="Axen S.D."/>
            <person name="Fewer D.P."/>
            <person name="Talla E."/>
            <person name="Calteau A."/>
            <person name="Cai F."/>
            <person name="Tandeau de Marsac N."/>
            <person name="Rippka R."/>
            <person name="Herdman M."/>
            <person name="Sivonen K."/>
            <person name="Coursin T."/>
            <person name="Laurent T."/>
            <person name="Goodwin L."/>
            <person name="Nolan M."/>
            <person name="Davenport K.W."/>
            <person name="Han C.S."/>
            <person name="Rubin E.M."/>
            <person name="Eisen J.A."/>
            <person name="Woyke T."/>
            <person name="Gugger M."/>
            <person name="Kerfeld C.A."/>
        </authorList>
    </citation>
    <scope>NUCLEOTIDE SEQUENCE [LARGE SCALE GENOMIC DNA]</scope>
    <source>
        <strain evidence="3">ATCC 29371 / PCC 7437</strain>
        <plasmid evidence="3">Plasmid pSTA7437.02</plasmid>
    </source>
</reference>
<keyword evidence="3" id="KW-1185">Reference proteome</keyword>
<dbReference type="PANTHER" id="PTHR43002">
    <property type="entry name" value="GLYCOGEN DEBRANCHING ENZYME"/>
    <property type="match status" value="1"/>
</dbReference>
<protein>
    <submittedName>
        <fullName evidence="2">Alpha amylase catalytic region</fullName>
    </submittedName>
</protein>
<dbReference type="Gene3D" id="3.20.20.80">
    <property type="entry name" value="Glycosidases"/>
    <property type="match status" value="1"/>
</dbReference>
<feature type="domain" description="Glycosyl hydrolase family 13 catalytic" evidence="1">
    <location>
        <begin position="151"/>
        <end position="522"/>
    </location>
</feature>
<dbReference type="Pfam" id="PF00128">
    <property type="entry name" value="Alpha-amylase"/>
    <property type="match status" value="1"/>
</dbReference>
<dbReference type="SUPFAM" id="SSF51445">
    <property type="entry name" value="(Trans)glycosidases"/>
    <property type="match status" value="1"/>
</dbReference>
<dbReference type="Proteomes" id="UP000010473">
    <property type="component" value="Plasmid pSTA7437.02"/>
</dbReference>
<dbReference type="RefSeq" id="WP_015195663.1">
    <property type="nucleotide sequence ID" value="NC_019749.1"/>
</dbReference>
<gene>
    <name evidence="2" type="ordered locus">Sta7437_4855</name>
</gene>
<geneLocation type="plasmid" evidence="2 3">
    <name>pSTA7437.02</name>
</geneLocation>
<dbReference type="HOGENOM" id="CLU_408670_0_0_3"/>
<accession>K9Y2N3</accession>
<dbReference type="KEGG" id="scs:Sta7437_4855"/>
<dbReference type="InterPro" id="IPR017853">
    <property type="entry name" value="GH"/>
</dbReference>